<gene>
    <name evidence="3" type="ORF">ISQ19_05005</name>
</gene>
<dbReference type="Pfam" id="PF09608">
    <property type="entry name" value="Alph_Pro_TM"/>
    <property type="match status" value="1"/>
</dbReference>
<dbReference type="Proteomes" id="UP000785783">
    <property type="component" value="Unassembled WGS sequence"/>
</dbReference>
<feature type="chain" id="PRO_5036813946" evidence="2">
    <location>
        <begin position="20"/>
        <end position="249"/>
    </location>
</feature>
<sequence length="249" mass="26935">MLSRALFIVALFAWLPAQANVLVTDLSKDQISIRGDFTGETLLLFGAIDPGPHGPVDGVVVVLRGPGENVVLREKRKKMGIWINQAAYPMGPLPGFLATVSSAPLSALIPDDKRRALGIGTDKLEAFLLDGEASDTEQKAALEAFVRLKHADRLYAENPQAVEIIDERLFRAEISLPAGMPVGRYVTDFYAFKNGRVVGYRTGELPVDIVGAGHILGEAAHKQSLLYGLSGVALAVFMGWGVAVIFRRR</sequence>
<reference evidence="3" key="1">
    <citation type="submission" date="2020-10" db="EMBL/GenBank/DDBJ databases">
        <title>Microbiome of the Black Sea water column analyzed by genome centric metagenomics.</title>
        <authorList>
            <person name="Cabello-Yeves P.J."/>
            <person name="Callieri C."/>
            <person name="Picazo A."/>
            <person name="Mehrshad M."/>
            <person name="Haro-Moreno J.M."/>
            <person name="Roda-Garcia J."/>
            <person name="Dzembekova N."/>
            <person name="Slabakova V."/>
            <person name="Slabakova N."/>
            <person name="Moncheva S."/>
            <person name="Rodriguez-Valera F."/>
        </authorList>
    </citation>
    <scope>NUCLEOTIDE SEQUENCE</scope>
    <source>
        <strain evidence="3">BS307-5m-G5</strain>
    </source>
</reference>
<dbReference type="InterPro" id="IPR019088">
    <property type="entry name" value="CHP02186-rel_TM"/>
</dbReference>
<keyword evidence="2" id="KW-0732">Signal</keyword>
<proteinExistence type="predicted"/>
<dbReference type="EMBL" id="JADHOK010000062">
    <property type="protein sequence ID" value="MBL6762040.1"/>
    <property type="molecule type" value="Genomic_DNA"/>
</dbReference>
<feature type="signal peptide" evidence="2">
    <location>
        <begin position="1"/>
        <end position="19"/>
    </location>
</feature>
<evidence type="ECO:0000313" key="4">
    <source>
        <dbReference type="Proteomes" id="UP000785783"/>
    </source>
</evidence>
<keyword evidence="1" id="KW-1133">Transmembrane helix</keyword>
<dbReference type="AlphaFoldDB" id="A0A937HI38"/>
<comment type="caution">
    <text evidence="3">The sequence shown here is derived from an EMBL/GenBank/DDBJ whole genome shotgun (WGS) entry which is preliminary data.</text>
</comment>
<keyword evidence="1" id="KW-0472">Membrane</keyword>
<evidence type="ECO:0000256" key="2">
    <source>
        <dbReference type="SAM" id="SignalP"/>
    </source>
</evidence>
<protein>
    <submittedName>
        <fullName evidence="3">TIGR02186 family protein</fullName>
    </submittedName>
</protein>
<evidence type="ECO:0000256" key="1">
    <source>
        <dbReference type="SAM" id="Phobius"/>
    </source>
</evidence>
<accession>A0A937HI38</accession>
<keyword evidence="1" id="KW-0812">Transmembrane</keyword>
<organism evidence="3 4">
    <name type="scientific">PS1 clade bacterium</name>
    <dbReference type="NCBI Taxonomy" id="2175152"/>
    <lineage>
        <taxon>Bacteria</taxon>
        <taxon>Pseudomonadati</taxon>
        <taxon>Pseudomonadota</taxon>
        <taxon>Alphaproteobacteria</taxon>
        <taxon>PS1 clade</taxon>
    </lineage>
</organism>
<feature type="transmembrane region" description="Helical" evidence="1">
    <location>
        <begin position="225"/>
        <end position="246"/>
    </location>
</feature>
<evidence type="ECO:0000313" key="3">
    <source>
        <dbReference type="EMBL" id="MBL6762040.1"/>
    </source>
</evidence>
<name>A0A937HI38_9PROT</name>